<evidence type="ECO:0000259" key="1">
    <source>
        <dbReference type="Pfam" id="PF01522"/>
    </source>
</evidence>
<gene>
    <name evidence="2" type="ORF">DY367_16675</name>
</gene>
<dbReference type="PANTHER" id="PTHR43123:SF4">
    <property type="entry name" value="POLYSACCHARIDE DEACETYLASE"/>
    <property type="match status" value="1"/>
</dbReference>
<dbReference type="PANTHER" id="PTHR43123">
    <property type="entry name" value="POLYSACCHARIDE DEACETYLASE-RELATED"/>
    <property type="match status" value="1"/>
</dbReference>
<dbReference type="Proteomes" id="UP000285324">
    <property type="component" value="Unassembled WGS sequence"/>
</dbReference>
<dbReference type="GO" id="GO:0016810">
    <property type="term" value="F:hydrolase activity, acting on carbon-nitrogen (but not peptide) bonds"/>
    <property type="evidence" value="ECO:0007669"/>
    <property type="project" value="InterPro"/>
</dbReference>
<evidence type="ECO:0000313" key="2">
    <source>
        <dbReference type="EMBL" id="RPJ90627.1"/>
    </source>
</evidence>
<dbReference type="GO" id="GO:0005975">
    <property type="term" value="P:carbohydrate metabolic process"/>
    <property type="evidence" value="ECO:0007669"/>
    <property type="project" value="InterPro"/>
</dbReference>
<sequence>MNNPRIPFMLSSQRPPLAALDGRAILVHLVVNVEHWPFDQPMPRTLLTAPHGRETVPDVPNYSWAEYGLRCGLPRLIDAIRGRGLPASASLNASVIDAYPEAAQALLEAGWEFIGHGIHQRALSQEDGDGQARTIAAALDRIERFSGRRPRGWLSPGLRETRDTPDLLAQAGIDYLFDWCLDDLPNWMRTAGKPLLALPYALELNDSVIHAVEKHATGEFGRRLERTLDLYADEARTAGRPRVLTLGLHPHLMGVPHRYADLLAMLDLLQKHPMTTFVTGAAMYDWYAGQVPAQLDGAAA</sequence>
<evidence type="ECO:0000313" key="3">
    <source>
        <dbReference type="Proteomes" id="UP000285324"/>
    </source>
</evidence>
<name>A0A424WBK1_ALCXX</name>
<comment type="caution">
    <text evidence="2">The sequence shown here is derived from an EMBL/GenBank/DDBJ whole genome shotgun (WGS) entry which is preliminary data.</text>
</comment>
<organism evidence="2 3">
    <name type="scientific">Alcaligenes xylosoxydans xylosoxydans</name>
    <name type="common">Achromobacter xylosoxidans</name>
    <dbReference type="NCBI Taxonomy" id="85698"/>
    <lineage>
        <taxon>Bacteria</taxon>
        <taxon>Pseudomonadati</taxon>
        <taxon>Pseudomonadota</taxon>
        <taxon>Betaproteobacteria</taxon>
        <taxon>Burkholderiales</taxon>
        <taxon>Alcaligenaceae</taxon>
        <taxon>Achromobacter</taxon>
    </lineage>
</organism>
<dbReference type="InterPro" id="IPR011330">
    <property type="entry name" value="Glyco_hydro/deAcase_b/a-brl"/>
</dbReference>
<dbReference type="Gene3D" id="3.20.20.370">
    <property type="entry name" value="Glycoside hydrolase/deacetylase"/>
    <property type="match status" value="1"/>
</dbReference>
<feature type="domain" description="NodB homology" evidence="1">
    <location>
        <begin position="68"/>
        <end position="175"/>
    </location>
</feature>
<reference evidence="2 3" key="1">
    <citation type="submission" date="2018-08" db="EMBL/GenBank/DDBJ databases">
        <title>Achromobacter xylosoxidans Genome sequencing and assembly.</title>
        <authorList>
            <person name="Wang R."/>
            <person name="Rensing C."/>
            <person name="Li Y."/>
        </authorList>
    </citation>
    <scope>NUCLEOTIDE SEQUENCE [LARGE SCALE GENOMIC DNA]</scope>
    <source>
        <strain evidence="2 3">GD003A</strain>
    </source>
</reference>
<dbReference type="SUPFAM" id="SSF88713">
    <property type="entry name" value="Glycoside hydrolase/deacetylase"/>
    <property type="match status" value="1"/>
</dbReference>
<dbReference type="RefSeq" id="WP_118933069.1">
    <property type="nucleotide sequence ID" value="NZ_CP061008.1"/>
</dbReference>
<proteinExistence type="predicted"/>
<dbReference type="EMBL" id="QVXO01000024">
    <property type="protein sequence ID" value="RPJ90627.1"/>
    <property type="molecule type" value="Genomic_DNA"/>
</dbReference>
<dbReference type="InterPro" id="IPR002509">
    <property type="entry name" value="NODB_dom"/>
</dbReference>
<dbReference type="OrthoDB" id="9787041at2"/>
<dbReference type="Pfam" id="PF01522">
    <property type="entry name" value="Polysacc_deac_1"/>
    <property type="match status" value="1"/>
</dbReference>
<protein>
    <recommendedName>
        <fullName evidence="1">NodB homology domain-containing protein</fullName>
    </recommendedName>
</protein>
<accession>A0A424WBK1</accession>
<dbReference type="AlphaFoldDB" id="A0A424WBK1"/>